<evidence type="ECO:0000313" key="2">
    <source>
        <dbReference type="EMBL" id="KAF8884579.1"/>
    </source>
</evidence>
<evidence type="ECO:0000313" key="3">
    <source>
        <dbReference type="Proteomes" id="UP000724874"/>
    </source>
</evidence>
<name>A0A9P5TK42_GYMJU</name>
<gene>
    <name evidence="2" type="ORF">CPB84DRAFT_1850624</name>
</gene>
<dbReference type="EMBL" id="JADNYJ010000107">
    <property type="protein sequence ID" value="KAF8884579.1"/>
    <property type="molecule type" value="Genomic_DNA"/>
</dbReference>
<dbReference type="Proteomes" id="UP000724874">
    <property type="component" value="Unassembled WGS sequence"/>
</dbReference>
<proteinExistence type="predicted"/>
<keyword evidence="3" id="KW-1185">Reference proteome</keyword>
<sequence length="1099" mass="120490">MASRARAYDVSMPIHDRRALSPVFVSLPWATQELVQSPRRVLDFVDVMPRHKHFLVALHAYESHLLSFASKRSNAELLQLLGIDVRYADADVSQPHVIAVHAAATSASSIFDYLKICSHICTFRLFEVLGLQEGVLTRTSLSVSMPALSLPKPYGESGILFGLDKLDDWPKAMLEFRCLVLAATKKDGSTELVPQGSPLLSLLCVRRQVRQMRGYSNIVDNFLSAAIHLYLMRMLEAPDGAVPDYPADLDSRRYNIFKDELNDAEYLAELNDGSFYLEDHHGESASSSRSAAGLRAALHLALLVSPLYLLLTFCISSKSFSRRLALETFAKHARCKHPLVETCESHVLQSAERLSRGDIHPDRVLLDLVDVLPWSEIEAASNTDQRHLFVCSHDSSHATLNDADISSRKATARFSRVELPTPRFWRTLSGLETLDSGTSSSAPELAAPGAPSISCPPERESVTNGTTTPVSMLPDPVKANSVSASASSHDNISSPTFDGGGQDPSTPIDVVPPVPPTDFTVSLAETLNAAFRLSEGVLPDSPGTVDLALLSSSQELVDVPMSPLSEPSAMDSDDDPVEATDNSKQVPVAPDLGAAGSDPAGKAASETTPIDKDKKRKHRKSPISSSTPPGAKNFLHLGNSAENPINVDSCPLLLEPALGQDYVKKEEISLGSHAPPPKIKSTQSYVAWDAYGHKETFSPEFHYPIYHTRMERFMTKLTSGFINDQPPFLSSPELSLFKLIPYSSFISMDAPTLQGLMSEKHVVVTDIPFNKGRKFDEDAMRTLIGSLSCQVSINAQNSIGFIVSDGAHALGCSRDQGSVHLSSYWTVDGLNTNDGPICGDKLWAVMEPLPEVDRCRRSIFFVDKEKFCLDDVPPAAEYKFEGIVLRSTDMLFMKPSTPHFVYGITAAVCHGGHYYMTSLMQDTLQGVIHAFVLNNFLTNTAHWPTRQIFRRILLFYHLGLVEGCVPSSDRAAVHLPDIKSIDGVLNLLSAGYKLVQQSVGLPGEVVKDFPYRFLVQILQSLQNYKLTASRRRLPGVPHCTYSKLKSQIENILSAPDNALAAAWACRESMPSDSLKLANKERYSIPGPLVASEVEVSLNW</sequence>
<protein>
    <submittedName>
        <fullName evidence="2">Uncharacterized protein</fullName>
    </submittedName>
</protein>
<reference evidence="2" key="1">
    <citation type="submission" date="2020-11" db="EMBL/GenBank/DDBJ databases">
        <authorList>
            <consortium name="DOE Joint Genome Institute"/>
            <person name="Ahrendt S."/>
            <person name="Riley R."/>
            <person name="Andreopoulos W."/>
            <person name="LaButti K."/>
            <person name="Pangilinan J."/>
            <person name="Ruiz-duenas F.J."/>
            <person name="Barrasa J.M."/>
            <person name="Sanchez-Garcia M."/>
            <person name="Camarero S."/>
            <person name="Miyauchi S."/>
            <person name="Serrano A."/>
            <person name="Linde D."/>
            <person name="Babiker R."/>
            <person name="Drula E."/>
            <person name="Ayuso-Fernandez I."/>
            <person name="Pacheco R."/>
            <person name="Padilla G."/>
            <person name="Ferreira P."/>
            <person name="Barriuso J."/>
            <person name="Kellner H."/>
            <person name="Castanera R."/>
            <person name="Alfaro M."/>
            <person name="Ramirez L."/>
            <person name="Pisabarro A.G."/>
            <person name="Kuo A."/>
            <person name="Tritt A."/>
            <person name="Lipzen A."/>
            <person name="He G."/>
            <person name="Yan M."/>
            <person name="Ng V."/>
            <person name="Cullen D."/>
            <person name="Martin F."/>
            <person name="Rosso M.-N."/>
            <person name="Henrissat B."/>
            <person name="Hibbett D."/>
            <person name="Martinez A.T."/>
            <person name="Grigoriev I.V."/>
        </authorList>
    </citation>
    <scope>NUCLEOTIDE SEQUENCE</scope>
    <source>
        <strain evidence="2">AH 44721</strain>
    </source>
</reference>
<dbReference type="AlphaFoldDB" id="A0A9P5TK42"/>
<comment type="caution">
    <text evidence="2">The sequence shown here is derived from an EMBL/GenBank/DDBJ whole genome shotgun (WGS) entry which is preliminary data.</text>
</comment>
<evidence type="ECO:0000256" key="1">
    <source>
        <dbReference type="SAM" id="MobiDB-lite"/>
    </source>
</evidence>
<feature type="region of interest" description="Disordered" evidence="1">
    <location>
        <begin position="435"/>
        <end position="506"/>
    </location>
</feature>
<feature type="compositionally biased region" description="Low complexity" evidence="1">
    <location>
        <begin position="479"/>
        <end position="494"/>
    </location>
</feature>
<dbReference type="OrthoDB" id="3270451at2759"/>
<accession>A0A9P5TK42</accession>
<organism evidence="2 3">
    <name type="scientific">Gymnopilus junonius</name>
    <name type="common">Spectacular rustgill mushroom</name>
    <name type="synonym">Gymnopilus spectabilis subsp. junonius</name>
    <dbReference type="NCBI Taxonomy" id="109634"/>
    <lineage>
        <taxon>Eukaryota</taxon>
        <taxon>Fungi</taxon>
        <taxon>Dikarya</taxon>
        <taxon>Basidiomycota</taxon>
        <taxon>Agaricomycotina</taxon>
        <taxon>Agaricomycetes</taxon>
        <taxon>Agaricomycetidae</taxon>
        <taxon>Agaricales</taxon>
        <taxon>Agaricineae</taxon>
        <taxon>Hymenogastraceae</taxon>
        <taxon>Gymnopilus</taxon>
    </lineage>
</organism>
<feature type="region of interest" description="Disordered" evidence="1">
    <location>
        <begin position="560"/>
        <end position="637"/>
    </location>
</feature>